<comment type="caution">
    <text evidence="3">Lacks conserved residue(s) required for the propagation of feature annotation.</text>
</comment>
<accession>A0A2G8JTQ9</accession>
<dbReference type="InterPro" id="IPR015526">
    <property type="entry name" value="Frizzled/SFRP"/>
</dbReference>
<dbReference type="SMART" id="SM00063">
    <property type="entry name" value="FRI"/>
    <property type="match status" value="2"/>
</dbReference>
<dbReference type="SUPFAM" id="SSF63501">
    <property type="entry name" value="Frizzled cysteine-rich domain"/>
    <property type="match status" value="3"/>
</dbReference>
<evidence type="ECO:0000256" key="1">
    <source>
        <dbReference type="ARBA" id="ARBA00022473"/>
    </source>
</evidence>
<name>A0A2G8JTQ9_STIJA</name>
<organism evidence="5 6">
    <name type="scientific">Stichopus japonicus</name>
    <name type="common">Sea cucumber</name>
    <dbReference type="NCBI Taxonomy" id="307972"/>
    <lineage>
        <taxon>Eukaryota</taxon>
        <taxon>Metazoa</taxon>
        <taxon>Echinodermata</taxon>
        <taxon>Eleutherozoa</taxon>
        <taxon>Echinozoa</taxon>
        <taxon>Holothuroidea</taxon>
        <taxon>Aspidochirotacea</taxon>
        <taxon>Aspidochirotida</taxon>
        <taxon>Stichopodidae</taxon>
        <taxon>Apostichopus</taxon>
    </lineage>
</organism>
<dbReference type="GO" id="GO:0017147">
    <property type="term" value="F:Wnt-protein binding"/>
    <property type="evidence" value="ECO:0007669"/>
    <property type="project" value="TreeGrafter"/>
</dbReference>
<dbReference type="Proteomes" id="UP000230750">
    <property type="component" value="Unassembled WGS sequence"/>
</dbReference>
<dbReference type="Pfam" id="PF01392">
    <property type="entry name" value="Fz"/>
    <property type="match status" value="3"/>
</dbReference>
<feature type="domain" description="FZ" evidence="4">
    <location>
        <begin position="25"/>
        <end position="121"/>
    </location>
</feature>
<evidence type="ECO:0000313" key="6">
    <source>
        <dbReference type="Proteomes" id="UP000230750"/>
    </source>
</evidence>
<dbReference type="GO" id="GO:0035567">
    <property type="term" value="P:non-canonical Wnt signaling pathway"/>
    <property type="evidence" value="ECO:0007669"/>
    <property type="project" value="TreeGrafter"/>
</dbReference>
<evidence type="ECO:0000256" key="2">
    <source>
        <dbReference type="ARBA" id="ARBA00023157"/>
    </source>
</evidence>
<feature type="disulfide bond" evidence="3">
    <location>
        <begin position="66"/>
        <end position="90"/>
    </location>
</feature>
<dbReference type="STRING" id="307972.A0A2G8JTQ9"/>
<dbReference type="PANTHER" id="PTHR11309">
    <property type="entry name" value="FRIZZLED"/>
    <property type="match status" value="1"/>
</dbReference>
<dbReference type="InterPro" id="IPR036790">
    <property type="entry name" value="Frizzled_dom_sf"/>
</dbReference>
<evidence type="ECO:0000256" key="3">
    <source>
        <dbReference type="PROSITE-ProRule" id="PRU00090"/>
    </source>
</evidence>
<dbReference type="GO" id="GO:0005886">
    <property type="term" value="C:plasma membrane"/>
    <property type="evidence" value="ECO:0007669"/>
    <property type="project" value="TreeGrafter"/>
</dbReference>
<keyword evidence="6" id="KW-1185">Reference proteome</keyword>
<keyword evidence="1" id="KW-0217">Developmental protein</keyword>
<comment type="caution">
    <text evidence="5">The sequence shown here is derived from an EMBL/GenBank/DDBJ whole genome shotgun (WGS) entry which is preliminary data.</text>
</comment>
<dbReference type="GO" id="GO:0042813">
    <property type="term" value="F:Wnt receptor activity"/>
    <property type="evidence" value="ECO:0007669"/>
    <property type="project" value="TreeGrafter"/>
</dbReference>
<dbReference type="CDD" id="cd07066">
    <property type="entry name" value="CRD_FZ"/>
    <property type="match status" value="1"/>
</dbReference>
<dbReference type="PROSITE" id="PS50038">
    <property type="entry name" value="FZ"/>
    <property type="match status" value="2"/>
</dbReference>
<gene>
    <name evidence="5" type="ORF">BSL78_24001</name>
</gene>
<proteinExistence type="predicted"/>
<dbReference type="EMBL" id="MRZV01001270">
    <property type="protein sequence ID" value="PIK39157.1"/>
    <property type="molecule type" value="Genomic_DNA"/>
</dbReference>
<dbReference type="OrthoDB" id="10053709at2759"/>
<evidence type="ECO:0000313" key="5">
    <source>
        <dbReference type="EMBL" id="PIK39157.1"/>
    </source>
</evidence>
<dbReference type="Gene3D" id="1.10.2000.10">
    <property type="entry name" value="Frizzled cysteine-rich domain"/>
    <property type="match status" value="3"/>
</dbReference>
<dbReference type="GO" id="GO:0060070">
    <property type="term" value="P:canonical Wnt signaling pathway"/>
    <property type="evidence" value="ECO:0007669"/>
    <property type="project" value="TreeGrafter"/>
</dbReference>
<evidence type="ECO:0000259" key="4">
    <source>
        <dbReference type="PROSITE" id="PS50038"/>
    </source>
</evidence>
<dbReference type="InterPro" id="IPR020067">
    <property type="entry name" value="Frizzled_dom"/>
</dbReference>
<dbReference type="AlphaFoldDB" id="A0A2G8JTQ9"/>
<feature type="domain" description="FZ" evidence="4">
    <location>
        <begin position="113"/>
        <end position="224"/>
    </location>
</feature>
<sequence>MSGYAILFDVIPKHVWSSKPGTCALEVHMYTPLVKVQCSPHLKEFLCAAYVPMCSPTMRTPCRELCQSARAGCENLMVDFGFEWPGKLACESFPSSQEDMDCYIGSLQDDSAQTSETCQPLRVPSCSHMPYNYTEMQNTTQEQIETLMQNYLPLIQLGCSSALTNFFCSIHAPPVSVNGMPSFPCREMCEAAIDGCPILQQAPADQSVDCNLFPPRSSGMCVYVETEMDQPSGAECEPLELTTCQGFGYTHTAFPNYLAQQSQSEAAFFANIFDSIENTGECADVFSSCCQLLAPRCVGEPIGGYHLVGNYVRELVLPVQASL</sequence>
<protein>
    <submittedName>
        <fullName evidence="5">Frizzled-1</fullName>
    </submittedName>
</protein>
<keyword evidence="2 3" id="KW-1015">Disulfide bond</keyword>
<reference evidence="5 6" key="1">
    <citation type="journal article" date="2017" name="PLoS Biol.">
        <title>The sea cucumber genome provides insights into morphological evolution and visceral regeneration.</title>
        <authorList>
            <person name="Zhang X."/>
            <person name="Sun L."/>
            <person name="Yuan J."/>
            <person name="Sun Y."/>
            <person name="Gao Y."/>
            <person name="Zhang L."/>
            <person name="Li S."/>
            <person name="Dai H."/>
            <person name="Hamel J.F."/>
            <person name="Liu C."/>
            <person name="Yu Y."/>
            <person name="Liu S."/>
            <person name="Lin W."/>
            <person name="Guo K."/>
            <person name="Jin S."/>
            <person name="Xu P."/>
            <person name="Storey K.B."/>
            <person name="Huan P."/>
            <person name="Zhang T."/>
            <person name="Zhou Y."/>
            <person name="Zhang J."/>
            <person name="Lin C."/>
            <person name="Li X."/>
            <person name="Xing L."/>
            <person name="Huo D."/>
            <person name="Sun M."/>
            <person name="Wang L."/>
            <person name="Mercier A."/>
            <person name="Li F."/>
            <person name="Yang H."/>
            <person name="Xiang J."/>
        </authorList>
    </citation>
    <scope>NUCLEOTIDE SEQUENCE [LARGE SCALE GENOMIC DNA]</scope>
    <source>
        <strain evidence="5">Shaxun</strain>
        <tissue evidence="5">Muscle</tissue>
    </source>
</reference>